<dbReference type="EMBL" id="BIFR01000002">
    <property type="protein sequence ID" value="GCE16172.1"/>
    <property type="molecule type" value="Genomic_DNA"/>
</dbReference>
<keyword evidence="1" id="KW-0645">Protease</keyword>
<dbReference type="RefSeq" id="WP_161975874.1">
    <property type="nucleotide sequence ID" value="NZ_BIFR01000002.1"/>
</dbReference>
<gene>
    <name evidence="6" type="ORF">KTT_60310</name>
</gene>
<proteinExistence type="predicted"/>
<dbReference type="InterPro" id="IPR000209">
    <property type="entry name" value="Peptidase_S8/S53_dom"/>
</dbReference>
<keyword evidence="7" id="KW-1185">Reference proteome</keyword>
<keyword evidence="4" id="KW-0732">Signal</keyword>
<organism evidence="6 7">
    <name type="scientific">Tengunoibacter tsumagoiensis</name>
    <dbReference type="NCBI Taxonomy" id="2014871"/>
    <lineage>
        <taxon>Bacteria</taxon>
        <taxon>Bacillati</taxon>
        <taxon>Chloroflexota</taxon>
        <taxon>Ktedonobacteria</taxon>
        <taxon>Ktedonobacterales</taxon>
        <taxon>Dictyobacteraceae</taxon>
        <taxon>Tengunoibacter</taxon>
    </lineage>
</organism>
<dbReference type="GO" id="GO:0004252">
    <property type="term" value="F:serine-type endopeptidase activity"/>
    <property type="evidence" value="ECO:0007669"/>
    <property type="project" value="InterPro"/>
</dbReference>
<dbReference type="PROSITE" id="PS51695">
    <property type="entry name" value="SEDOLISIN"/>
    <property type="match status" value="1"/>
</dbReference>
<dbReference type="InterPro" id="IPR023828">
    <property type="entry name" value="Peptidase_S8_Ser-AS"/>
</dbReference>
<evidence type="ECO:0000256" key="1">
    <source>
        <dbReference type="ARBA" id="ARBA00022670"/>
    </source>
</evidence>
<keyword evidence="2" id="KW-0378">Hydrolase</keyword>
<feature type="chain" id="PRO_5019461784" description="Peptidase S53 domain-containing protein" evidence="4">
    <location>
        <begin position="17"/>
        <end position="372"/>
    </location>
</feature>
<dbReference type="PANTHER" id="PTHR14218">
    <property type="entry name" value="PROTEASE S8 TRIPEPTIDYL PEPTIDASE I CLN2"/>
    <property type="match status" value="1"/>
</dbReference>
<dbReference type="Proteomes" id="UP000287352">
    <property type="component" value="Unassembled WGS sequence"/>
</dbReference>
<dbReference type="PANTHER" id="PTHR14218:SF15">
    <property type="entry name" value="TRIPEPTIDYL-PEPTIDASE 1"/>
    <property type="match status" value="1"/>
</dbReference>
<feature type="domain" description="Peptidase S53" evidence="5">
    <location>
        <begin position="57"/>
        <end position="372"/>
    </location>
</feature>
<protein>
    <recommendedName>
        <fullName evidence="5">Peptidase S53 domain-containing protein</fullName>
    </recommendedName>
</protein>
<evidence type="ECO:0000256" key="3">
    <source>
        <dbReference type="ARBA" id="ARBA00022825"/>
    </source>
</evidence>
<comment type="caution">
    <text evidence="6">The sequence shown here is derived from an EMBL/GenBank/DDBJ whole genome shotgun (WGS) entry which is preliminary data.</text>
</comment>
<evidence type="ECO:0000313" key="6">
    <source>
        <dbReference type="EMBL" id="GCE16172.1"/>
    </source>
</evidence>
<feature type="signal peptide" evidence="4">
    <location>
        <begin position="1"/>
        <end position="16"/>
    </location>
</feature>
<dbReference type="InterPro" id="IPR030400">
    <property type="entry name" value="Sedolisin_dom"/>
</dbReference>
<dbReference type="Pfam" id="PF00082">
    <property type="entry name" value="Peptidase_S8"/>
    <property type="match status" value="1"/>
</dbReference>
<name>A0A402AAG4_9CHLR</name>
<keyword evidence="3" id="KW-0720">Serine protease</keyword>
<dbReference type="InterPro" id="IPR036852">
    <property type="entry name" value="Peptidase_S8/S53_dom_sf"/>
</dbReference>
<reference evidence="7" key="1">
    <citation type="submission" date="2018-12" db="EMBL/GenBank/DDBJ databases">
        <title>Tengunoibacter tsumagoiensis gen. nov., sp. nov., Dictyobacter kobayashii sp. nov., D. alpinus sp. nov., and D. joshuensis sp. nov. and description of Dictyobacteraceae fam. nov. within the order Ktedonobacterales isolated from Tengu-no-mugimeshi.</title>
        <authorList>
            <person name="Wang C.M."/>
            <person name="Zheng Y."/>
            <person name="Sakai Y."/>
            <person name="Toyoda A."/>
            <person name="Minakuchi Y."/>
            <person name="Abe K."/>
            <person name="Yokota A."/>
            <person name="Yabe S."/>
        </authorList>
    </citation>
    <scope>NUCLEOTIDE SEQUENCE [LARGE SCALE GENOMIC DNA]</scope>
    <source>
        <strain evidence="7">Uno3</strain>
    </source>
</reference>
<accession>A0A402AAG4</accession>
<evidence type="ECO:0000256" key="4">
    <source>
        <dbReference type="SAM" id="SignalP"/>
    </source>
</evidence>
<dbReference type="AlphaFoldDB" id="A0A402AAG4"/>
<evidence type="ECO:0000313" key="7">
    <source>
        <dbReference type="Proteomes" id="UP000287352"/>
    </source>
</evidence>
<evidence type="ECO:0000256" key="2">
    <source>
        <dbReference type="ARBA" id="ARBA00022801"/>
    </source>
</evidence>
<dbReference type="Gene3D" id="3.40.50.200">
    <property type="entry name" value="Peptidase S8/S53 domain"/>
    <property type="match status" value="1"/>
</dbReference>
<sequence length="372" mass="38784">MTVTLSLIALSLVLFATDSLVAHFSGSPLANASAHSETNLPVHLAKQKHLVNPTSGALTPQDLWKMYNLPGLSGGAGQTIAEIIDGDLPTADADLQAYSKRFGLPQCTVASGCLTIKYQGGRKVPPASDPIEGLLDIEIMHATAPQAKILLYITSEKGNALAVGPGDILKTPGLRSINMSYGFNGTGKQFEHLYADNPNHVAMFAASGDSGNGVISPPSIYPEVIAVGGTVWNGKTETAWSGAGGGLSSLYAEPAYQKAYGIPQARGLRGNPDIAAVAGTPIVTREMGKWSSETGTSIASPIWTGIAALVNKPITNDMLYSLAKTHPDSFNDITVGTNGRCGFICTAHPGYDYITGLGTPKNFVANVNAMGK</sequence>
<dbReference type="GO" id="GO:0006508">
    <property type="term" value="P:proteolysis"/>
    <property type="evidence" value="ECO:0007669"/>
    <property type="project" value="UniProtKB-KW"/>
</dbReference>
<dbReference type="GO" id="GO:0008240">
    <property type="term" value="F:tripeptidyl-peptidase activity"/>
    <property type="evidence" value="ECO:0007669"/>
    <property type="project" value="TreeGrafter"/>
</dbReference>
<dbReference type="PROSITE" id="PS00138">
    <property type="entry name" value="SUBTILASE_SER"/>
    <property type="match status" value="1"/>
</dbReference>
<evidence type="ECO:0000259" key="5">
    <source>
        <dbReference type="PROSITE" id="PS51695"/>
    </source>
</evidence>
<dbReference type="InterPro" id="IPR050819">
    <property type="entry name" value="Tripeptidyl-peptidase_I"/>
</dbReference>
<dbReference type="CDD" id="cd04056">
    <property type="entry name" value="Peptidases_S53"/>
    <property type="match status" value="1"/>
</dbReference>
<dbReference type="SUPFAM" id="SSF52743">
    <property type="entry name" value="Subtilisin-like"/>
    <property type="match status" value="1"/>
</dbReference>